<dbReference type="AlphaFoldDB" id="A0A1M5AI73"/>
<dbReference type="STRING" id="1121391.SAMN02745206_01710"/>
<reference evidence="2" key="1">
    <citation type="submission" date="2016-11" db="EMBL/GenBank/DDBJ databases">
        <authorList>
            <person name="Varghese N."/>
            <person name="Submissions S."/>
        </authorList>
    </citation>
    <scope>NUCLEOTIDE SEQUENCE [LARGE SCALE GENOMIC DNA]</scope>
    <source>
        <strain evidence="2">DSM 9756</strain>
    </source>
</reference>
<dbReference type="OrthoDB" id="5422839at2"/>
<dbReference type="SUPFAM" id="SSF52821">
    <property type="entry name" value="Rhodanese/Cell cycle control phosphatase"/>
    <property type="match status" value="1"/>
</dbReference>
<dbReference type="EMBL" id="FQVB01000014">
    <property type="protein sequence ID" value="SHF29592.1"/>
    <property type="molecule type" value="Genomic_DNA"/>
</dbReference>
<evidence type="ECO:0008006" key="3">
    <source>
        <dbReference type="Google" id="ProtNLM"/>
    </source>
</evidence>
<dbReference type="InterPro" id="IPR036873">
    <property type="entry name" value="Rhodanese-like_dom_sf"/>
</dbReference>
<accession>A0A1M5AI73</accession>
<proteinExistence type="predicted"/>
<keyword evidence="2" id="KW-1185">Reference proteome</keyword>
<organism evidence="1 2">
    <name type="scientific">Desulfacinum infernum DSM 9756</name>
    <dbReference type="NCBI Taxonomy" id="1121391"/>
    <lineage>
        <taxon>Bacteria</taxon>
        <taxon>Pseudomonadati</taxon>
        <taxon>Thermodesulfobacteriota</taxon>
        <taxon>Syntrophobacteria</taxon>
        <taxon>Syntrophobacterales</taxon>
        <taxon>Syntrophobacteraceae</taxon>
        <taxon>Desulfacinum</taxon>
    </lineage>
</organism>
<gene>
    <name evidence="1" type="ORF">SAMN02745206_01710</name>
</gene>
<sequence length="95" mass="10446">MRHKVLWSFILVISLAFFAASLVPEVRAADAPRMTKEELKGMLGSSDLIVVDVRAGRDWTSSEFKIQGAVRGDPGDVASWAGKYDKTKTIVLYCA</sequence>
<evidence type="ECO:0000313" key="2">
    <source>
        <dbReference type="Proteomes" id="UP000184076"/>
    </source>
</evidence>
<dbReference type="Proteomes" id="UP000184076">
    <property type="component" value="Unassembled WGS sequence"/>
</dbReference>
<protein>
    <recommendedName>
        <fullName evidence="3">Rhodanese-like domain-containing protein</fullName>
    </recommendedName>
</protein>
<evidence type="ECO:0000313" key="1">
    <source>
        <dbReference type="EMBL" id="SHF29592.1"/>
    </source>
</evidence>
<dbReference type="Gene3D" id="3.40.250.10">
    <property type="entry name" value="Rhodanese-like domain"/>
    <property type="match status" value="1"/>
</dbReference>
<name>A0A1M5AI73_9BACT</name>